<dbReference type="GO" id="GO:0005886">
    <property type="term" value="C:plasma membrane"/>
    <property type="evidence" value="ECO:0007669"/>
    <property type="project" value="UniProtKB-SubCell"/>
</dbReference>
<evidence type="ECO:0000256" key="7">
    <source>
        <dbReference type="ARBA" id="ARBA00023180"/>
    </source>
</evidence>
<keyword evidence="4 8" id="KW-1133">Transmembrane helix</keyword>
<keyword evidence="10" id="KW-1185">Reference proteome</keyword>
<dbReference type="SUPFAM" id="SSF53850">
    <property type="entry name" value="Periplasmic binding protein-like II"/>
    <property type="match status" value="1"/>
</dbReference>
<sequence length="494" mass="57630">MNGSIFVINYMHKIDFPNVQVDVRQPKFFGTFPGTPDVYIVDATEMKLFLKFRNKMGFKTTTKYIIIGKNSSPEFPADFSNKAVFINTETGEIHNENNHGNCFETKNFTNFFRKNWKRKKIRMCIYKSPPYTVENSTKGGIDLEISKITCELLKIDVKFLYFPYPVGNHDADITNVFAKNICDVYNRIRPRPLFDFTHPYMFDTLHWVTKTPEQIPRWRYAFKIFTLDIWLYCIFSVIAISFVWHLTTLNKTFIHLPQGFLITLKLFLEQSYSWKTSSVSRTIMFINILFTSFMINAFYKSRFTYLLSGFNVNKPIDSFEAIMANKMFVIIPQSIPVFFKHDPNANEYFKKYQIVGNPSLELHKIPIESNTATALPKRIFDWGTNRYINEDMRPLLQIINPPIVLLTYGMILPKGSPLVEPLNVKLGHLQDHGHISYILSKYKLLIAVRDPTLDVKKLTIDHMQLPLALWIIGIIVASIIFLYESKLKSNLSRF</sequence>
<dbReference type="PANTHER" id="PTHR42643:SF30">
    <property type="entry name" value="IONOTROPIC RECEPTOR 40A-RELATED"/>
    <property type="match status" value="1"/>
</dbReference>
<evidence type="ECO:0000256" key="4">
    <source>
        <dbReference type="ARBA" id="ARBA00022989"/>
    </source>
</evidence>
<keyword evidence="3 8" id="KW-0812">Transmembrane</keyword>
<dbReference type="EMBL" id="JABFTP020000042">
    <property type="protein sequence ID" value="KAL3270970.1"/>
    <property type="molecule type" value="Genomic_DNA"/>
</dbReference>
<keyword evidence="7" id="KW-0325">Glycoprotein</keyword>
<keyword evidence="2" id="KW-1003">Cell membrane</keyword>
<dbReference type="InterPro" id="IPR052192">
    <property type="entry name" value="Insect_Ionotropic_Sensory_Rcpt"/>
</dbReference>
<evidence type="ECO:0000313" key="9">
    <source>
        <dbReference type="EMBL" id="KAL3270970.1"/>
    </source>
</evidence>
<evidence type="ECO:0000256" key="2">
    <source>
        <dbReference type="ARBA" id="ARBA00022475"/>
    </source>
</evidence>
<feature type="transmembrane region" description="Helical" evidence="8">
    <location>
        <begin position="229"/>
        <end position="247"/>
    </location>
</feature>
<feature type="transmembrane region" description="Helical" evidence="8">
    <location>
        <begin position="282"/>
        <end position="299"/>
    </location>
</feature>
<evidence type="ECO:0000313" key="10">
    <source>
        <dbReference type="Proteomes" id="UP001516400"/>
    </source>
</evidence>
<evidence type="ECO:0000256" key="3">
    <source>
        <dbReference type="ARBA" id="ARBA00022692"/>
    </source>
</evidence>
<evidence type="ECO:0000256" key="8">
    <source>
        <dbReference type="SAM" id="Phobius"/>
    </source>
</evidence>
<keyword evidence="5 8" id="KW-0472">Membrane</keyword>
<dbReference type="AlphaFoldDB" id="A0ABD2MX94"/>
<reference evidence="9 10" key="1">
    <citation type="journal article" date="2021" name="BMC Biol.">
        <title>Horizontally acquired antibacterial genes associated with adaptive radiation of ladybird beetles.</title>
        <authorList>
            <person name="Li H.S."/>
            <person name="Tang X.F."/>
            <person name="Huang Y.H."/>
            <person name="Xu Z.Y."/>
            <person name="Chen M.L."/>
            <person name="Du X.Y."/>
            <person name="Qiu B.Y."/>
            <person name="Chen P.T."/>
            <person name="Zhang W."/>
            <person name="Slipinski A."/>
            <person name="Escalona H.E."/>
            <person name="Waterhouse R.M."/>
            <person name="Zwick A."/>
            <person name="Pang H."/>
        </authorList>
    </citation>
    <scope>NUCLEOTIDE SEQUENCE [LARGE SCALE GENOMIC DNA]</scope>
    <source>
        <strain evidence="9">SYSU2018</strain>
    </source>
</reference>
<accession>A0ABD2MX94</accession>
<keyword evidence="6" id="KW-0675">Receptor</keyword>
<name>A0ABD2MX94_9CUCU</name>
<proteinExistence type="predicted"/>
<evidence type="ECO:0000256" key="1">
    <source>
        <dbReference type="ARBA" id="ARBA00004651"/>
    </source>
</evidence>
<feature type="transmembrane region" description="Helical" evidence="8">
    <location>
        <begin position="463"/>
        <end position="483"/>
    </location>
</feature>
<protein>
    <recommendedName>
        <fullName evidence="11">Ionotropic receptor</fullName>
    </recommendedName>
</protein>
<organism evidence="9 10">
    <name type="scientific">Cryptolaemus montrouzieri</name>
    <dbReference type="NCBI Taxonomy" id="559131"/>
    <lineage>
        <taxon>Eukaryota</taxon>
        <taxon>Metazoa</taxon>
        <taxon>Ecdysozoa</taxon>
        <taxon>Arthropoda</taxon>
        <taxon>Hexapoda</taxon>
        <taxon>Insecta</taxon>
        <taxon>Pterygota</taxon>
        <taxon>Neoptera</taxon>
        <taxon>Endopterygota</taxon>
        <taxon>Coleoptera</taxon>
        <taxon>Polyphaga</taxon>
        <taxon>Cucujiformia</taxon>
        <taxon>Coccinelloidea</taxon>
        <taxon>Coccinellidae</taxon>
        <taxon>Scymninae</taxon>
        <taxon>Scymnini</taxon>
        <taxon>Cryptolaemus</taxon>
    </lineage>
</organism>
<gene>
    <name evidence="9" type="ORF">HHI36_021473</name>
</gene>
<evidence type="ECO:0000256" key="6">
    <source>
        <dbReference type="ARBA" id="ARBA00023170"/>
    </source>
</evidence>
<comment type="caution">
    <text evidence="9">The sequence shown here is derived from an EMBL/GenBank/DDBJ whole genome shotgun (WGS) entry which is preliminary data.</text>
</comment>
<comment type="subcellular location">
    <subcellularLocation>
        <location evidence="1">Cell membrane</location>
        <topology evidence="1">Multi-pass membrane protein</topology>
    </subcellularLocation>
</comment>
<dbReference type="Proteomes" id="UP001516400">
    <property type="component" value="Unassembled WGS sequence"/>
</dbReference>
<evidence type="ECO:0008006" key="11">
    <source>
        <dbReference type="Google" id="ProtNLM"/>
    </source>
</evidence>
<evidence type="ECO:0000256" key="5">
    <source>
        <dbReference type="ARBA" id="ARBA00023136"/>
    </source>
</evidence>
<dbReference type="PANTHER" id="PTHR42643">
    <property type="entry name" value="IONOTROPIC RECEPTOR 20A-RELATED"/>
    <property type="match status" value="1"/>
</dbReference>